<dbReference type="RefSeq" id="XP_065667047.1">
    <property type="nucleotide sequence ID" value="XM_065810975.1"/>
</dbReference>
<accession>A0ABM4CYM5</accession>
<gene>
    <name evidence="6" type="primary">LOC100207951</name>
</gene>
<protein>
    <submittedName>
        <fullName evidence="6">Uncharacterized protein LOC100207951 isoform X2</fullName>
    </submittedName>
</protein>
<feature type="compositionally biased region" description="Basic residues" evidence="4">
    <location>
        <begin position="743"/>
        <end position="754"/>
    </location>
</feature>
<comment type="similarity">
    <text evidence="1">Belongs to the LRRFIP family.</text>
</comment>
<dbReference type="InterPro" id="IPR019139">
    <property type="entry name" value="LRRFIP1/2"/>
</dbReference>
<evidence type="ECO:0000256" key="4">
    <source>
        <dbReference type="SAM" id="MobiDB-lite"/>
    </source>
</evidence>
<evidence type="ECO:0000256" key="2">
    <source>
        <dbReference type="ARBA" id="ARBA00023054"/>
    </source>
</evidence>
<feature type="compositionally biased region" description="Basic and acidic residues" evidence="4">
    <location>
        <begin position="755"/>
        <end position="765"/>
    </location>
</feature>
<keyword evidence="2 3" id="KW-0175">Coiled coil</keyword>
<dbReference type="PANTHER" id="PTHR19212">
    <property type="entry name" value="LEUCINE RICH REPEAT IN FLII INTERACTING PROTEIN"/>
    <property type="match status" value="1"/>
</dbReference>
<evidence type="ECO:0000256" key="3">
    <source>
        <dbReference type="SAM" id="Coils"/>
    </source>
</evidence>
<evidence type="ECO:0000256" key="1">
    <source>
        <dbReference type="ARBA" id="ARBA00008275"/>
    </source>
</evidence>
<feature type="region of interest" description="Disordered" evidence="4">
    <location>
        <begin position="213"/>
        <end position="232"/>
    </location>
</feature>
<dbReference type="Pfam" id="PF09738">
    <property type="entry name" value="LRRFIP"/>
    <property type="match status" value="1"/>
</dbReference>
<reference evidence="6" key="1">
    <citation type="submission" date="2025-08" db="UniProtKB">
        <authorList>
            <consortium name="RefSeq"/>
        </authorList>
    </citation>
    <scope>IDENTIFICATION</scope>
</reference>
<feature type="region of interest" description="Disordered" evidence="4">
    <location>
        <begin position="738"/>
        <end position="769"/>
    </location>
</feature>
<sequence length="840" mass="95819">MASSSAVGRRRGIVNQLSTEEQGFNLNDIAREAEARLAAKRAARAEARSIRMNELEKMQKEADHHMDKEYEKDFEDSPKKRVVSRLTSGSIKNDIIESQFGLDIQATQFKELYKEAEEKYRKAMINIAQLDNEKQALLYQVDCLKDNVEDFEEALENITDELSHKVKDYNKLYKEHTDLQKQFSKLSDLLKDRERILDEHGINIDGTLKEESLDKTDQVNESSKLGSNHIENTDELHSEIERLQREVKLLKLEQDKCYVVNTTQKEADTIRLERTELERSFVDVSDEASAIQEERRHAGIFINNNEKCDEFEVIDTGSQQGGLHHFEDKSFELSIQSSLILSEDTEIASEYESDLPLELSVEKNNNKHDYEIIVNEIYNTPNKLNLLDIDHMIGNERSPTPDVKSNIVVDKYLYFEDNELEIEEPKLNIDQYFSTVDQCNSTIANNDANIIDRVVEEESYDTIENKDFNLNHVVEARQSPYVELENEALRYTELPFNDATSNDQNADNAETLTNSELFTNNDNLELINNIADNLNLISSEQDTNLSNLDSSNSIPNKDYVSNVDVQPDNVNVLDKFDISNKDCKIQDPFDAIETEVNKTLYQVTLDVHKLDDISPNEIDESILVTKQDILESEKPFCYNEEVSNEKNTFISQEVIDLYETSAGDASYQPKTGHNMLSNIEAGSSNDVTQKICEENIGDEIKRKGCIVRVESFSQATPQSAELKEVKEVVDLKTEQISLAHNSKDKKSKKKKNKSKSNESKLENHNPECPATLGLFAPEISLLGYSDSRIDQHRHSDIPQQFLEVSHGLGSVSDISDTEDSDTPKRSSTKKQNKKDTCKSQ</sequence>
<organism evidence="5 6">
    <name type="scientific">Hydra vulgaris</name>
    <name type="common">Hydra</name>
    <name type="synonym">Hydra attenuata</name>
    <dbReference type="NCBI Taxonomy" id="6087"/>
    <lineage>
        <taxon>Eukaryota</taxon>
        <taxon>Metazoa</taxon>
        <taxon>Cnidaria</taxon>
        <taxon>Hydrozoa</taxon>
        <taxon>Hydroidolina</taxon>
        <taxon>Anthoathecata</taxon>
        <taxon>Aplanulata</taxon>
        <taxon>Hydridae</taxon>
        <taxon>Hydra</taxon>
    </lineage>
</organism>
<evidence type="ECO:0000313" key="5">
    <source>
        <dbReference type="Proteomes" id="UP001652625"/>
    </source>
</evidence>
<dbReference type="PANTHER" id="PTHR19212:SF5">
    <property type="entry name" value="LEUCINE-RICH REPEAT FLIGHTLESS-INTERACTING PROTEIN 1"/>
    <property type="match status" value="1"/>
</dbReference>
<feature type="coiled-coil region" evidence="3">
    <location>
        <begin position="106"/>
        <end position="168"/>
    </location>
</feature>
<evidence type="ECO:0000313" key="6">
    <source>
        <dbReference type="RefSeq" id="XP_065667047.1"/>
    </source>
</evidence>
<feature type="compositionally biased region" description="Polar residues" evidence="4">
    <location>
        <begin position="219"/>
        <end position="230"/>
    </location>
</feature>
<keyword evidence="5" id="KW-1185">Reference proteome</keyword>
<dbReference type="GeneID" id="100207951"/>
<proteinExistence type="inferred from homology"/>
<feature type="region of interest" description="Disordered" evidence="4">
    <location>
        <begin position="799"/>
        <end position="840"/>
    </location>
</feature>
<feature type="coiled-coil region" evidence="3">
    <location>
        <begin position="233"/>
        <end position="280"/>
    </location>
</feature>
<dbReference type="Gene3D" id="1.20.5.4090">
    <property type="match status" value="1"/>
</dbReference>
<dbReference type="Proteomes" id="UP001652625">
    <property type="component" value="Chromosome 11"/>
</dbReference>
<name>A0ABM4CYM5_HYDVU</name>